<accession>A0A381Z7M8</accession>
<organism evidence="2">
    <name type="scientific">marine metagenome</name>
    <dbReference type="NCBI Taxonomy" id="408172"/>
    <lineage>
        <taxon>unclassified sequences</taxon>
        <taxon>metagenomes</taxon>
        <taxon>ecological metagenomes</taxon>
    </lineage>
</organism>
<feature type="domain" description="ABM" evidence="1">
    <location>
        <begin position="3"/>
        <end position="92"/>
    </location>
</feature>
<dbReference type="EMBL" id="UINC01020262">
    <property type="protein sequence ID" value="SVA85250.1"/>
    <property type="molecule type" value="Genomic_DNA"/>
</dbReference>
<dbReference type="AlphaFoldDB" id="A0A381Z7M8"/>
<reference evidence="2" key="1">
    <citation type="submission" date="2018-05" db="EMBL/GenBank/DDBJ databases">
        <authorList>
            <person name="Lanie J.A."/>
            <person name="Ng W.-L."/>
            <person name="Kazmierczak K.M."/>
            <person name="Andrzejewski T.M."/>
            <person name="Davidsen T.M."/>
            <person name="Wayne K.J."/>
            <person name="Tettelin H."/>
            <person name="Glass J.I."/>
            <person name="Rusch D."/>
            <person name="Podicherti R."/>
            <person name="Tsui H.-C.T."/>
            <person name="Winkler M.E."/>
        </authorList>
    </citation>
    <scope>NUCLEOTIDE SEQUENCE</scope>
</reference>
<protein>
    <recommendedName>
        <fullName evidence="1">ABM domain-containing protein</fullName>
    </recommendedName>
</protein>
<proteinExistence type="predicted"/>
<dbReference type="InterPro" id="IPR011008">
    <property type="entry name" value="Dimeric_a/b-barrel"/>
</dbReference>
<dbReference type="Gene3D" id="3.30.70.100">
    <property type="match status" value="1"/>
</dbReference>
<gene>
    <name evidence="2" type="ORF">METZ01_LOCUS138104</name>
</gene>
<dbReference type="Pfam" id="PF03992">
    <property type="entry name" value="ABM"/>
    <property type="match status" value="1"/>
</dbReference>
<dbReference type="InterPro" id="IPR007138">
    <property type="entry name" value="ABM_dom"/>
</dbReference>
<name>A0A381Z7M8_9ZZZZ</name>
<evidence type="ECO:0000313" key="2">
    <source>
        <dbReference type="EMBL" id="SVA85250.1"/>
    </source>
</evidence>
<evidence type="ECO:0000259" key="1">
    <source>
        <dbReference type="PROSITE" id="PS51725"/>
    </source>
</evidence>
<sequence length="96" mass="10850">MSHTVIAEFNCQEGVGETFLAGLLPALAETRAFEGCESVETYTDAENPDRIFLWEKWTARENQEAYLAWRVETGMIDQMAPAMASPPRFIHLTPQD</sequence>
<dbReference type="PROSITE" id="PS51725">
    <property type="entry name" value="ABM"/>
    <property type="match status" value="1"/>
</dbReference>
<dbReference type="SUPFAM" id="SSF54909">
    <property type="entry name" value="Dimeric alpha+beta barrel"/>
    <property type="match status" value="1"/>
</dbReference>